<organism evidence="5 6">
    <name type="scientific">Macaca nemestrina</name>
    <name type="common">Pig-tailed macaque</name>
    <dbReference type="NCBI Taxonomy" id="9545"/>
    <lineage>
        <taxon>Eukaryota</taxon>
        <taxon>Metazoa</taxon>
        <taxon>Chordata</taxon>
        <taxon>Craniata</taxon>
        <taxon>Vertebrata</taxon>
        <taxon>Euteleostomi</taxon>
        <taxon>Mammalia</taxon>
        <taxon>Eutheria</taxon>
        <taxon>Euarchontoglires</taxon>
        <taxon>Primates</taxon>
        <taxon>Haplorrhini</taxon>
        <taxon>Catarrhini</taxon>
        <taxon>Cercopithecidae</taxon>
        <taxon>Cercopithecinae</taxon>
        <taxon>Macaca</taxon>
    </lineage>
</organism>
<name>A0A2K6DZ63_MACNE</name>
<keyword evidence="6" id="KW-1185">Reference proteome</keyword>
<proteinExistence type="inferred from homology"/>
<evidence type="ECO:0000313" key="5">
    <source>
        <dbReference type="Ensembl" id="ENSMNEP00000041206.1"/>
    </source>
</evidence>
<evidence type="ECO:0000313" key="6">
    <source>
        <dbReference type="Proteomes" id="UP000233120"/>
    </source>
</evidence>
<dbReference type="FunFam" id="3.30.420.40:FF:000291">
    <property type="entry name" value="Actin, alpha skeletal muscle"/>
    <property type="match status" value="1"/>
</dbReference>
<dbReference type="AlphaFoldDB" id="A0A2K6DZ63"/>
<dbReference type="PROSITE" id="PS01132">
    <property type="entry name" value="ACTINS_ACT_LIKE"/>
    <property type="match status" value="1"/>
</dbReference>
<evidence type="ECO:0000256" key="1">
    <source>
        <dbReference type="ARBA" id="ARBA00006752"/>
    </source>
</evidence>
<dbReference type="SUPFAM" id="SSF53067">
    <property type="entry name" value="Actin-like ATPase domain"/>
    <property type="match status" value="1"/>
</dbReference>
<dbReference type="OMA" id="QEVPCLP"/>
<dbReference type="Gene3D" id="2.30.36.70">
    <property type="entry name" value="Actin, Chain A, domain 2"/>
    <property type="match status" value="1"/>
</dbReference>
<evidence type="ECO:0000256" key="2">
    <source>
        <dbReference type="ARBA" id="ARBA00022741"/>
    </source>
</evidence>
<reference evidence="5" key="1">
    <citation type="submission" date="2025-08" db="UniProtKB">
        <authorList>
            <consortium name="Ensembl"/>
        </authorList>
    </citation>
    <scope>IDENTIFICATION</scope>
</reference>
<dbReference type="PANTHER" id="PTHR11937">
    <property type="entry name" value="ACTIN"/>
    <property type="match status" value="1"/>
</dbReference>
<dbReference type="Pfam" id="PF00022">
    <property type="entry name" value="Actin"/>
    <property type="match status" value="1"/>
</dbReference>
<keyword evidence="2" id="KW-0547">Nucleotide-binding</keyword>
<dbReference type="InterPro" id="IPR004000">
    <property type="entry name" value="Actin"/>
</dbReference>
<protein>
    <submittedName>
        <fullName evidence="5">Uncharacterized protein</fullName>
    </submittedName>
</protein>
<dbReference type="GO" id="GO:0005524">
    <property type="term" value="F:ATP binding"/>
    <property type="evidence" value="ECO:0007669"/>
    <property type="project" value="UniProtKB-KW"/>
</dbReference>
<evidence type="ECO:0000256" key="4">
    <source>
        <dbReference type="RuleBase" id="RU000487"/>
    </source>
</evidence>
<dbReference type="InterPro" id="IPR043129">
    <property type="entry name" value="ATPase_NBD"/>
</dbReference>
<evidence type="ECO:0000256" key="3">
    <source>
        <dbReference type="ARBA" id="ARBA00022840"/>
    </source>
</evidence>
<dbReference type="GeneTree" id="ENSGT00940000165270"/>
<dbReference type="SMART" id="SM00268">
    <property type="entry name" value="ACTIN"/>
    <property type="match status" value="1"/>
</dbReference>
<dbReference type="FunFam" id="2.30.36.70:FF:000001">
    <property type="entry name" value="Actin, alpha skeletal muscle"/>
    <property type="match status" value="1"/>
</dbReference>
<sequence length="163" mass="18034">MEEIAMLLIDNGSSMCKVGFAGDDAPRTMFPSIVGCPRHQGVMVDMGQKDSYVGNEAQSTGSILTLKYPTEHGIVTNWDDMEIWHHTFYNELPVAPEEHPVLLTEAPLNPKTNREKMTQIMQFCPSTPLGAPLALSWTLETGSPTRATPSPMPSCVWTWLART</sequence>
<keyword evidence="3" id="KW-0067">ATP-binding</keyword>
<dbReference type="STRING" id="9545.ENSMNEP00000041206"/>
<dbReference type="PRINTS" id="PR00190">
    <property type="entry name" value="ACTIN"/>
</dbReference>
<comment type="similarity">
    <text evidence="1 4">Belongs to the actin family.</text>
</comment>
<accession>A0A2K6DZ63</accession>
<dbReference type="InterPro" id="IPR020902">
    <property type="entry name" value="Actin/actin-like_CS"/>
</dbReference>
<reference evidence="5" key="2">
    <citation type="submission" date="2025-09" db="UniProtKB">
        <authorList>
            <consortium name="Ensembl"/>
        </authorList>
    </citation>
    <scope>IDENTIFICATION</scope>
</reference>
<dbReference type="Proteomes" id="UP000233120">
    <property type="component" value="Unassembled WGS sequence"/>
</dbReference>
<dbReference type="Ensembl" id="ENSMNET00000065703.1">
    <property type="protein sequence ID" value="ENSMNEP00000041206.1"/>
    <property type="gene ID" value="ENSMNEG00000043448.1"/>
</dbReference>
<dbReference type="Gene3D" id="3.30.420.40">
    <property type="match status" value="1"/>
</dbReference>